<evidence type="ECO:0000256" key="5">
    <source>
        <dbReference type="ARBA" id="ARBA00023145"/>
    </source>
</evidence>
<keyword evidence="5" id="KW-0865">Zymogen</keyword>
<dbReference type="InterPro" id="IPR013128">
    <property type="entry name" value="Peptidase_C1A"/>
</dbReference>
<keyword evidence="6" id="KW-1015">Disulfide bond</keyword>
<dbReference type="PRINTS" id="PR00705">
    <property type="entry name" value="PAPAIN"/>
</dbReference>
<dbReference type="Gene3D" id="3.90.70.10">
    <property type="entry name" value="Cysteine proteinases"/>
    <property type="match status" value="1"/>
</dbReference>
<evidence type="ECO:0000256" key="3">
    <source>
        <dbReference type="ARBA" id="ARBA00022801"/>
    </source>
</evidence>
<dbReference type="SUPFAM" id="SSF54001">
    <property type="entry name" value="Cysteine proteinases"/>
    <property type="match status" value="1"/>
</dbReference>
<dbReference type="PROSITE" id="PS00139">
    <property type="entry name" value="THIOL_PROTEASE_CYS"/>
    <property type="match status" value="1"/>
</dbReference>
<accession>A0A8K1XWN3</accession>
<keyword evidence="2" id="KW-0645">Protease</keyword>
<evidence type="ECO:0000256" key="6">
    <source>
        <dbReference type="ARBA" id="ARBA00023157"/>
    </source>
</evidence>
<dbReference type="EMBL" id="MW658829">
    <property type="protein sequence ID" value="UHM21916.1"/>
    <property type="molecule type" value="mRNA"/>
</dbReference>
<dbReference type="SMART" id="SM00645">
    <property type="entry name" value="Pept_C1"/>
    <property type="match status" value="1"/>
</dbReference>
<evidence type="ECO:0000259" key="8">
    <source>
        <dbReference type="SMART" id="SM00645"/>
    </source>
</evidence>
<dbReference type="InterPro" id="IPR039417">
    <property type="entry name" value="Peptidase_C1A_papain-like"/>
</dbReference>
<keyword evidence="4" id="KW-0788">Thiol protease</keyword>
<evidence type="ECO:0000256" key="2">
    <source>
        <dbReference type="ARBA" id="ARBA00022670"/>
    </source>
</evidence>
<dbReference type="PROSITE" id="PS00640">
    <property type="entry name" value="THIOL_PROTEASE_ASN"/>
    <property type="match status" value="1"/>
</dbReference>
<name>A0A8K1XWN3_ZABSU</name>
<comment type="similarity">
    <text evidence="1">Belongs to the peptidase C1 family.</text>
</comment>
<dbReference type="AlphaFoldDB" id="A0A8K1XWN3"/>
<dbReference type="GO" id="GO:0006508">
    <property type="term" value="P:proteolysis"/>
    <property type="evidence" value="ECO:0007669"/>
    <property type="project" value="UniProtKB-KW"/>
</dbReference>
<evidence type="ECO:0000256" key="4">
    <source>
        <dbReference type="ARBA" id="ARBA00022807"/>
    </source>
</evidence>
<sequence length="328" mass="36501">MKTVLCFFLFVAIIHAALHDHLPDDWLEFKARFGKNYKNSFEEIFRMSVYKENQKKIDEHNKRYEVGEVSYKLKMNHFGDLMQHEFKALNKLKASSKLQNSENVFRATGGKLPASLDWRKNGAVTPVKDQGQCGSCWAFSTTGSLEGQLFLKSKKLVSLSEQQLVDCSGNFGNEGCDGGLMDQAFQYIKANGGIDTEGSYPYEAQDDSCRFKKTSIAGTDKGFVDVATGDENALKEAVVKIGPISVAIDAGNMSFQFYSEGVYNEPDCSDTQLDHGVLVVGYGTENGHDYWLVKNSWNAGWGQNGYIKMSRNKNNQCGIATQASYPVV</sequence>
<keyword evidence="3" id="KW-0378">Hydrolase</keyword>
<protein>
    <submittedName>
        <fullName evidence="10">Cathepsin L11</fullName>
    </submittedName>
</protein>
<evidence type="ECO:0000313" key="10">
    <source>
        <dbReference type="EMBL" id="UHM21916.1"/>
    </source>
</evidence>
<dbReference type="GO" id="GO:0008234">
    <property type="term" value="F:cysteine-type peptidase activity"/>
    <property type="evidence" value="ECO:0007669"/>
    <property type="project" value="UniProtKB-KW"/>
</dbReference>
<feature type="domain" description="Peptidase C1A papain C-terminal" evidence="8">
    <location>
        <begin position="112"/>
        <end position="327"/>
    </location>
</feature>
<feature type="chain" id="PRO_5035455104" evidence="7">
    <location>
        <begin position="17"/>
        <end position="328"/>
    </location>
</feature>
<evidence type="ECO:0000256" key="7">
    <source>
        <dbReference type="SAM" id="SignalP"/>
    </source>
</evidence>
<feature type="domain" description="Cathepsin propeptide inhibitor" evidence="9">
    <location>
        <begin position="26"/>
        <end position="86"/>
    </location>
</feature>
<dbReference type="CDD" id="cd02248">
    <property type="entry name" value="Peptidase_C1A"/>
    <property type="match status" value="1"/>
</dbReference>
<dbReference type="InterPro" id="IPR013201">
    <property type="entry name" value="Prot_inhib_I29"/>
</dbReference>
<dbReference type="Pfam" id="PF00112">
    <property type="entry name" value="Peptidase_C1"/>
    <property type="match status" value="1"/>
</dbReference>
<keyword evidence="7" id="KW-0732">Signal</keyword>
<dbReference type="InterPro" id="IPR025660">
    <property type="entry name" value="Pept_his_AS"/>
</dbReference>
<evidence type="ECO:0000259" key="9">
    <source>
        <dbReference type="SMART" id="SM00848"/>
    </source>
</evidence>
<dbReference type="SMART" id="SM00848">
    <property type="entry name" value="Inhibitor_I29"/>
    <property type="match status" value="1"/>
</dbReference>
<dbReference type="Pfam" id="PF08246">
    <property type="entry name" value="Inhibitor_I29"/>
    <property type="match status" value="1"/>
</dbReference>
<reference evidence="10" key="1">
    <citation type="journal article" date="2022" name="Insect Mol. Biol.">
        <title>Recruitment of lysosomal cathepsins B, L, and D as digestive enzymes in Coleoptera.</title>
        <authorList>
            <person name="Silva C.P."/>
            <person name="Dias R.O."/>
            <person name="Bernardes V."/>
            <person name="Barroso I.G."/>
            <person name="Cardoso C."/>
            <person name="Ferreira C."/>
            <person name="Terra W.R."/>
        </authorList>
    </citation>
    <scope>NUCLEOTIDE SEQUENCE</scope>
</reference>
<dbReference type="InterPro" id="IPR038765">
    <property type="entry name" value="Papain-like_cys_pep_sf"/>
</dbReference>
<dbReference type="PROSITE" id="PS00639">
    <property type="entry name" value="THIOL_PROTEASE_HIS"/>
    <property type="match status" value="1"/>
</dbReference>
<dbReference type="InterPro" id="IPR000169">
    <property type="entry name" value="Pept_cys_AS"/>
</dbReference>
<dbReference type="InterPro" id="IPR025661">
    <property type="entry name" value="Pept_asp_AS"/>
</dbReference>
<dbReference type="PANTHER" id="PTHR12411">
    <property type="entry name" value="CYSTEINE PROTEASE FAMILY C1-RELATED"/>
    <property type="match status" value="1"/>
</dbReference>
<dbReference type="InterPro" id="IPR000668">
    <property type="entry name" value="Peptidase_C1A_C"/>
</dbReference>
<proteinExistence type="evidence at transcript level"/>
<evidence type="ECO:0000256" key="1">
    <source>
        <dbReference type="ARBA" id="ARBA00008455"/>
    </source>
</evidence>
<dbReference type="FunFam" id="3.90.70.10:FF:000006">
    <property type="entry name" value="Cathepsin S"/>
    <property type="match status" value="1"/>
</dbReference>
<organism evidence="10">
    <name type="scientific">Zabrotes subfasciatus</name>
    <name type="common">Mexican bean weevil</name>
    <dbReference type="NCBI Taxonomy" id="122865"/>
    <lineage>
        <taxon>Eukaryota</taxon>
        <taxon>Metazoa</taxon>
        <taxon>Ecdysozoa</taxon>
        <taxon>Arthropoda</taxon>
        <taxon>Hexapoda</taxon>
        <taxon>Insecta</taxon>
        <taxon>Pterygota</taxon>
        <taxon>Neoptera</taxon>
        <taxon>Endopterygota</taxon>
        <taxon>Coleoptera</taxon>
        <taxon>Polyphaga</taxon>
        <taxon>Cucujiformia</taxon>
        <taxon>Chrysomeloidea</taxon>
        <taxon>Chrysomelidae</taxon>
        <taxon>Bruchinae</taxon>
        <taxon>Amblycerini</taxon>
        <taxon>Zabrotes</taxon>
    </lineage>
</organism>
<feature type="signal peptide" evidence="7">
    <location>
        <begin position="1"/>
        <end position="16"/>
    </location>
</feature>